<evidence type="ECO:0000313" key="3">
    <source>
        <dbReference type="Proteomes" id="UP000828390"/>
    </source>
</evidence>
<proteinExistence type="predicted"/>
<protein>
    <submittedName>
        <fullName evidence="2">Uncharacterized protein</fullName>
    </submittedName>
</protein>
<dbReference type="EMBL" id="JAIWYP010000002">
    <property type="protein sequence ID" value="KAH3874698.1"/>
    <property type="molecule type" value="Genomic_DNA"/>
</dbReference>
<feature type="compositionally biased region" description="Polar residues" evidence="1">
    <location>
        <begin position="31"/>
        <end position="59"/>
    </location>
</feature>
<feature type="region of interest" description="Disordered" evidence="1">
    <location>
        <begin position="1"/>
        <end position="68"/>
    </location>
</feature>
<reference evidence="2" key="2">
    <citation type="submission" date="2020-11" db="EMBL/GenBank/DDBJ databases">
        <authorList>
            <person name="McCartney M.A."/>
            <person name="Auch B."/>
            <person name="Kono T."/>
            <person name="Mallez S."/>
            <person name="Becker A."/>
            <person name="Gohl D.M."/>
            <person name="Silverstein K.A.T."/>
            <person name="Koren S."/>
            <person name="Bechman K.B."/>
            <person name="Herman A."/>
            <person name="Abrahante J.E."/>
            <person name="Garbe J."/>
        </authorList>
    </citation>
    <scope>NUCLEOTIDE SEQUENCE</scope>
    <source>
        <strain evidence="2">Duluth1</strain>
        <tissue evidence="2">Whole animal</tissue>
    </source>
</reference>
<sequence length="68" mass="6780">MMELENLAETVSKHMRQGNCPKSVSPAVETVTGSGSSGTAQGPGSSSLEAVPGTSTHATESAPGHLLS</sequence>
<dbReference type="Proteomes" id="UP000828390">
    <property type="component" value="Unassembled WGS sequence"/>
</dbReference>
<evidence type="ECO:0000256" key="1">
    <source>
        <dbReference type="SAM" id="MobiDB-lite"/>
    </source>
</evidence>
<keyword evidence="3" id="KW-1185">Reference proteome</keyword>
<gene>
    <name evidence="2" type="ORF">DPMN_037951</name>
</gene>
<dbReference type="AlphaFoldDB" id="A0A9D4MDG2"/>
<comment type="caution">
    <text evidence="2">The sequence shown here is derived from an EMBL/GenBank/DDBJ whole genome shotgun (WGS) entry which is preliminary data.</text>
</comment>
<organism evidence="2 3">
    <name type="scientific">Dreissena polymorpha</name>
    <name type="common">Zebra mussel</name>
    <name type="synonym">Mytilus polymorpha</name>
    <dbReference type="NCBI Taxonomy" id="45954"/>
    <lineage>
        <taxon>Eukaryota</taxon>
        <taxon>Metazoa</taxon>
        <taxon>Spiralia</taxon>
        <taxon>Lophotrochozoa</taxon>
        <taxon>Mollusca</taxon>
        <taxon>Bivalvia</taxon>
        <taxon>Autobranchia</taxon>
        <taxon>Heteroconchia</taxon>
        <taxon>Euheterodonta</taxon>
        <taxon>Imparidentia</taxon>
        <taxon>Neoheterodontei</taxon>
        <taxon>Myida</taxon>
        <taxon>Dreissenoidea</taxon>
        <taxon>Dreissenidae</taxon>
        <taxon>Dreissena</taxon>
    </lineage>
</organism>
<evidence type="ECO:0000313" key="2">
    <source>
        <dbReference type="EMBL" id="KAH3874698.1"/>
    </source>
</evidence>
<reference evidence="2" key="1">
    <citation type="journal article" date="2019" name="bioRxiv">
        <title>The Genome of the Zebra Mussel, Dreissena polymorpha: A Resource for Invasive Species Research.</title>
        <authorList>
            <person name="McCartney M.A."/>
            <person name="Auch B."/>
            <person name="Kono T."/>
            <person name="Mallez S."/>
            <person name="Zhang Y."/>
            <person name="Obille A."/>
            <person name="Becker A."/>
            <person name="Abrahante J.E."/>
            <person name="Garbe J."/>
            <person name="Badalamenti J.P."/>
            <person name="Herman A."/>
            <person name="Mangelson H."/>
            <person name="Liachko I."/>
            <person name="Sullivan S."/>
            <person name="Sone E.D."/>
            <person name="Koren S."/>
            <person name="Silverstein K.A.T."/>
            <person name="Beckman K.B."/>
            <person name="Gohl D.M."/>
        </authorList>
    </citation>
    <scope>NUCLEOTIDE SEQUENCE</scope>
    <source>
        <strain evidence="2">Duluth1</strain>
        <tissue evidence="2">Whole animal</tissue>
    </source>
</reference>
<accession>A0A9D4MDG2</accession>
<name>A0A9D4MDG2_DREPO</name>